<evidence type="ECO:0000256" key="5">
    <source>
        <dbReference type="ARBA" id="ARBA00022679"/>
    </source>
</evidence>
<dbReference type="PANTHER" id="PTHR45436">
    <property type="entry name" value="SENSOR HISTIDINE KINASE YKOH"/>
    <property type="match status" value="1"/>
</dbReference>
<dbReference type="Pfam" id="PF00672">
    <property type="entry name" value="HAMP"/>
    <property type="match status" value="1"/>
</dbReference>
<dbReference type="AlphaFoldDB" id="A0A7W8QTP0"/>
<keyword evidence="13" id="KW-0732">Signal</keyword>
<evidence type="ECO:0000256" key="3">
    <source>
        <dbReference type="ARBA" id="ARBA00012438"/>
    </source>
</evidence>
<dbReference type="PROSITE" id="PS50885">
    <property type="entry name" value="HAMP"/>
    <property type="match status" value="1"/>
</dbReference>
<dbReference type="SUPFAM" id="SSF47384">
    <property type="entry name" value="Homodimeric domain of signal transducing histidine kinase"/>
    <property type="match status" value="1"/>
</dbReference>
<reference evidence="16 17" key="1">
    <citation type="submission" date="2020-08" db="EMBL/GenBank/DDBJ databases">
        <title>Sequencing the genomes of 1000 actinobacteria strains.</title>
        <authorList>
            <person name="Klenk H.-P."/>
        </authorList>
    </citation>
    <scope>NUCLEOTIDE SEQUENCE [LARGE SCALE GENOMIC DNA]</scope>
    <source>
        <strain evidence="16 17">DSM 44551</strain>
    </source>
</reference>
<feature type="transmembrane region" description="Helical" evidence="12">
    <location>
        <begin position="158"/>
        <end position="182"/>
    </location>
</feature>
<gene>
    <name evidence="16" type="ORF">HDA36_005886</name>
</gene>
<dbReference type="Gene3D" id="1.10.287.130">
    <property type="match status" value="1"/>
</dbReference>
<dbReference type="CDD" id="cd00075">
    <property type="entry name" value="HATPase"/>
    <property type="match status" value="1"/>
</dbReference>
<evidence type="ECO:0000259" key="15">
    <source>
        <dbReference type="PROSITE" id="PS50885"/>
    </source>
</evidence>
<evidence type="ECO:0000256" key="2">
    <source>
        <dbReference type="ARBA" id="ARBA00004236"/>
    </source>
</evidence>
<dbReference type="Pfam" id="PF00512">
    <property type="entry name" value="HisKA"/>
    <property type="match status" value="1"/>
</dbReference>
<dbReference type="InterPro" id="IPR036097">
    <property type="entry name" value="HisK_dim/P_sf"/>
</dbReference>
<dbReference type="SUPFAM" id="SSF55874">
    <property type="entry name" value="ATPase domain of HSP90 chaperone/DNA topoisomerase II/histidine kinase"/>
    <property type="match status" value="1"/>
</dbReference>
<feature type="domain" description="Histidine kinase" evidence="14">
    <location>
        <begin position="549"/>
        <end position="656"/>
    </location>
</feature>
<dbReference type="Pfam" id="PF02518">
    <property type="entry name" value="HATPase_c"/>
    <property type="match status" value="1"/>
</dbReference>
<dbReference type="Gene3D" id="6.10.340.10">
    <property type="match status" value="1"/>
</dbReference>
<feature type="compositionally biased region" description="Low complexity" evidence="11">
    <location>
        <begin position="481"/>
        <end position="497"/>
    </location>
</feature>
<accession>A0A7W8QTP0</accession>
<dbReference type="Proteomes" id="UP000572635">
    <property type="component" value="Unassembled WGS sequence"/>
</dbReference>
<keyword evidence="5" id="KW-0808">Transferase</keyword>
<comment type="catalytic activity">
    <reaction evidence="1">
        <text>ATP + protein L-histidine = ADP + protein N-phospho-L-histidine.</text>
        <dbReference type="EC" id="2.7.13.3"/>
    </reaction>
</comment>
<evidence type="ECO:0000256" key="9">
    <source>
        <dbReference type="ARBA" id="ARBA00023012"/>
    </source>
</evidence>
<feature type="signal peptide" evidence="13">
    <location>
        <begin position="1"/>
        <end position="21"/>
    </location>
</feature>
<sequence length="673" mass="67976">MRRRLLAVLLVFSAVAAAAFAVPLLGAASEQRLQRLVLDRTADLDWFASLARQAAASGDPALLRDEVAGYAALYGEAVLVVDDRREVVAGAGRLSPADREAGPLIDAALRGQSPRSTPALAPWTREDVLLAAPVGDGIRTDGAVVLRASTARAAADTALLWGLVLGGALAALLACTGLSLALSRWVLRPLGELSAGVRALAGGPAAETGDSGPQVDVRTGPPELRDLAAAFNRMSTAVTESARTQSRLVADVAHQVRNPMAALLLRMDALSAEVTPDGRAGYESALAEVERLRALLDGMLSMATADSRATAIAAGAPGPAPLCDAAAVIADRADAWFPAADRAGLRLEAPPWPGAAGTEHPESPAAERAGLCGAPGAWRAAAPETAAPDAADATGPARESASSAGGSGEAEDGVLASRPEALPTEGEVPCCEKGPKPARQSTDPADAPPLPEAPEAEGSTAPGRGTGPVPSRDAARRAADDAPASRPEALPPEGGAAAHRGELSEVLSAPAVRDGAGEARNRDTGGPVDGESSTAPGAAAVPVAVAEGELAQMLDIALDNAVKYAGPGARIRIGCAAGPAPDMVRVEVRDDGPGMPDEDLERATRRFWRSGTAPAQGTGLGLAILERLATARGGALTLLPAAPHGLTVAIDLPRAAGRAGDAPLQGRPGEEAR</sequence>
<dbReference type="EMBL" id="JACHDB010000002">
    <property type="protein sequence ID" value="MBB5435738.1"/>
    <property type="molecule type" value="Genomic_DNA"/>
</dbReference>
<evidence type="ECO:0000256" key="10">
    <source>
        <dbReference type="ARBA" id="ARBA00023136"/>
    </source>
</evidence>
<evidence type="ECO:0000256" key="13">
    <source>
        <dbReference type="SAM" id="SignalP"/>
    </source>
</evidence>
<evidence type="ECO:0000256" key="6">
    <source>
        <dbReference type="ARBA" id="ARBA00022692"/>
    </source>
</evidence>
<evidence type="ECO:0000259" key="14">
    <source>
        <dbReference type="PROSITE" id="PS50109"/>
    </source>
</evidence>
<evidence type="ECO:0000256" key="8">
    <source>
        <dbReference type="ARBA" id="ARBA00022989"/>
    </source>
</evidence>
<comment type="subcellular location">
    <subcellularLocation>
        <location evidence="2">Cell membrane</location>
    </subcellularLocation>
</comment>
<dbReference type="InterPro" id="IPR005467">
    <property type="entry name" value="His_kinase_dom"/>
</dbReference>
<feature type="region of interest" description="Disordered" evidence="11">
    <location>
        <begin position="348"/>
        <end position="497"/>
    </location>
</feature>
<keyword evidence="7 16" id="KW-0418">Kinase</keyword>
<keyword evidence="4" id="KW-0597">Phosphoprotein</keyword>
<dbReference type="InterPro" id="IPR003661">
    <property type="entry name" value="HisK_dim/P_dom"/>
</dbReference>
<evidence type="ECO:0000313" key="16">
    <source>
        <dbReference type="EMBL" id="MBB5435738.1"/>
    </source>
</evidence>
<dbReference type="PANTHER" id="PTHR45436:SF5">
    <property type="entry name" value="SENSOR HISTIDINE KINASE TRCS"/>
    <property type="match status" value="1"/>
</dbReference>
<evidence type="ECO:0000256" key="7">
    <source>
        <dbReference type="ARBA" id="ARBA00022777"/>
    </source>
</evidence>
<dbReference type="PRINTS" id="PR00344">
    <property type="entry name" value="BCTRLSENSOR"/>
</dbReference>
<dbReference type="CDD" id="cd06225">
    <property type="entry name" value="HAMP"/>
    <property type="match status" value="1"/>
</dbReference>
<dbReference type="Gene3D" id="3.30.565.10">
    <property type="entry name" value="Histidine kinase-like ATPase, C-terminal domain"/>
    <property type="match status" value="1"/>
</dbReference>
<dbReference type="SMART" id="SM00388">
    <property type="entry name" value="HisKA"/>
    <property type="match status" value="1"/>
</dbReference>
<feature type="domain" description="HAMP" evidence="15">
    <location>
        <begin position="184"/>
        <end position="243"/>
    </location>
</feature>
<dbReference type="GO" id="GO:0005886">
    <property type="term" value="C:plasma membrane"/>
    <property type="evidence" value="ECO:0007669"/>
    <property type="project" value="UniProtKB-SubCell"/>
</dbReference>
<dbReference type="InterPro" id="IPR036890">
    <property type="entry name" value="HATPase_C_sf"/>
</dbReference>
<keyword evidence="9" id="KW-0902">Two-component regulatory system</keyword>
<comment type="caution">
    <text evidence="16">The sequence shown here is derived from an EMBL/GenBank/DDBJ whole genome shotgun (WGS) entry which is preliminary data.</text>
</comment>
<organism evidence="16 17">
    <name type="scientific">Nocardiopsis composta</name>
    <dbReference type="NCBI Taxonomy" id="157465"/>
    <lineage>
        <taxon>Bacteria</taxon>
        <taxon>Bacillati</taxon>
        <taxon>Actinomycetota</taxon>
        <taxon>Actinomycetes</taxon>
        <taxon>Streptosporangiales</taxon>
        <taxon>Nocardiopsidaceae</taxon>
        <taxon>Nocardiopsis</taxon>
    </lineage>
</organism>
<dbReference type="InterPro" id="IPR003594">
    <property type="entry name" value="HATPase_dom"/>
</dbReference>
<evidence type="ECO:0000256" key="4">
    <source>
        <dbReference type="ARBA" id="ARBA00022553"/>
    </source>
</evidence>
<feature type="chain" id="PRO_5030609878" description="histidine kinase" evidence="13">
    <location>
        <begin position="22"/>
        <end position="673"/>
    </location>
</feature>
<keyword evidence="8 12" id="KW-1133">Transmembrane helix</keyword>
<evidence type="ECO:0000256" key="1">
    <source>
        <dbReference type="ARBA" id="ARBA00000085"/>
    </source>
</evidence>
<evidence type="ECO:0000256" key="11">
    <source>
        <dbReference type="SAM" id="MobiDB-lite"/>
    </source>
</evidence>
<protein>
    <recommendedName>
        <fullName evidence="3">histidine kinase</fullName>
        <ecNumber evidence="3">2.7.13.3</ecNumber>
    </recommendedName>
</protein>
<dbReference type="RefSeq" id="WP_184398787.1">
    <property type="nucleotide sequence ID" value="NZ_BAAAJD010000103.1"/>
</dbReference>
<keyword evidence="10 12" id="KW-0472">Membrane</keyword>
<dbReference type="PROSITE" id="PS50109">
    <property type="entry name" value="HIS_KIN"/>
    <property type="match status" value="1"/>
</dbReference>
<dbReference type="EC" id="2.7.13.3" evidence="3"/>
<proteinExistence type="predicted"/>
<keyword evidence="6 12" id="KW-0812">Transmembrane</keyword>
<evidence type="ECO:0000256" key="12">
    <source>
        <dbReference type="SAM" id="Phobius"/>
    </source>
</evidence>
<dbReference type="InterPro" id="IPR050428">
    <property type="entry name" value="TCS_sensor_his_kinase"/>
</dbReference>
<dbReference type="InterPro" id="IPR004358">
    <property type="entry name" value="Sig_transdc_His_kin-like_C"/>
</dbReference>
<keyword evidence="17" id="KW-1185">Reference proteome</keyword>
<dbReference type="SMART" id="SM00304">
    <property type="entry name" value="HAMP"/>
    <property type="match status" value="1"/>
</dbReference>
<dbReference type="InterPro" id="IPR003660">
    <property type="entry name" value="HAMP_dom"/>
</dbReference>
<dbReference type="SMART" id="SM00387">
    <property type="entry name" value="HATPase_c"/>
    <property type="match status" value="1"/>
</dbReference>
<dbReference type="CDD" id="cd00082">
    <property type="entry name" value="HisKA"/>
    <property type="match status" value="1"/>
</dbReference>
<evidence type="ECO:0000313" key="17">
    <source>
        <dbReference type="Proteomes" id="UP000572635"/>
    </source>
</evidence>
<name>A0A7W8QTP0_9ACTN</name>
<feature type="region of interest" description="Disordered" evidence="11">
    <location>
        <begin position="509"/>
        <end position="536"/>
    </location>
</feature>
<feature type="compositionally biased region" description="Low complexity" evidence="11">
    <location>
        <begin position="374"/>
        <end position="404"/>
    </location>
</feature>
<dbReference type="GO" id="GO:0000155">
    <property type="term" value="F:phosphorelay sensor kinase activity"/>
    <property type="evidence" value="ECO:0007669"/>
    <property type="project" value="InterPro"/>
</dbReference>